<dbReference type="GO" id="GO:0098797">
    <property type="term" value="C:plasma membrane protein complex"/>
    <property type="evidence" value="ECO:0007669"/>
    <property type="project" value="TreeGrafter"/>
</dbReference>
<dbReference type="Proteomes" id="UP000006250">
    <property type="component" value="Unassembled WGS sequence"/>
</dbReference>
<dbReference type="PRINTS" id="PR01374">
    <property type="entry name" value="TONBPROTEIN"/>
</dbReference>
<keyword evidence="3" id="KW-0813">Transport</keyword>
<dbReference type="AlphaFoldDB" id="E1JVK5"/>
<dbReference type="GO" id="GO:0055085">
    <property type="term" value="P:transmembrane transport"/>
    <property type="evidence" value="ECO:0007669"/>
    <property type="project" value="InterPro"/>
</dbReference>
<dbReference type="GO" id="GO:0015891">
    <property type="term" value="P:siderophore transport"/>
    <property type="evidence" value="ECO:0007669"/>
    <property type="project" value="InterPro"/>
</dbReference>
<comment type="similarity">
    <text evidence="2">Belongs to the TonB family.</text>
</comment>
<dbReference type="GO" id="GO:0031992">
    <property type="term" value="F:energy transducer activity"/>
    <property type="evidence" value="ECO:0007669"/>
    <property type="project" value="InterPro"/>
</dbReference>
<dbReference type="EMBL" id="AECZ01000009">
    <property type="protein sequence ID" value="EFL51493.1"/>
    <property type="molecule type" value="Genomic_DNA"/>
</dbReference>
<evidence type="ECO:0000256" key="1">
    <source>
        <dbReference type="ARBA" id="ARBA00004383"/>
    </source>
</evidence>
<evidence type="ECO:0000256" key="9">
    <source>
        <dbReference type="ARBA" id="ARBA00023136"/>
    </source>
</evidence>
<keyword evidence="7" id="KW-0653">Protein transport</keyword>
<name>E1JVK5_SOLFR</name>
<evidence type="ECO:0000256" key="4">
    <source>
        <dbReference type="ARBA" id="ARBA00022475"/>
    </source>
</evidence>
<accession>E1JVK5</accession>
<evidence type="ECO:0000313" key="14">
    <source>
        <dbReference type="Proteomes" id="UP000006250"/>
    </source>
</evidence>
<feature type="compositionally biased region" description="Pro residues" evidence="10">
    <location>
        <begin position="138"/>
        <end position="147"/>
    </location>
</feature>
<dbReference type="Pfam" id="PF03544">
    <property type="entry name" value="TonB_C"/>
    <property type="match status" value="1"/>
</dbReference>
<keyword evidence="4" id="KW-1003">Cell membrane</keyword>
<dbReference type="STRING" id="596151.DesfrDRAFT_1654"/>
<dbReference type="SUPFAM" id="SSF74653">
    <property type="entry name" value="TolA/TonB C-terminal domain"/>
    <property type="match status" value="1"/>
</dbReference>
<keyword evidence="9 11" id="KW-0472">Membrane</keyword>
<feature type="compositionally biased region" description="Low complexity" evidence="10">
    <location>
        <begin position="210"/>
        <end position="219"/>
    </location>
</feature>
<reference evidence="13 14" key="1">
    <citation type="submission" date="2010-08" db="EMBL/GenBank/DDBJ databases">
        <title>The draft genome of Desulfovibrio fructosovorans JJ.</title>
        <authorList>
            <consortium name="US DOE Joint Genome Institute (JGI-PGF)"/>
            <person name="Lucas S."/>
            <person name="Copeland A."/>
            <person name="Lapidus A."/>
            <person name="Cheng J.-F."/>
            <person name="Bruce D."/>
            <person name="Goodwin L."/>
            <person name="Pitluck S."/>
            <person name="Land M.L."/>
            <person name="Hauser L."/>
            <person name="Chang Y.-J."/>
            <person name="Jeffries C."/>
            <person name="Wall J.D."/>
            <person name="Stahl D.A."/>
            <person name="Arkin A.P."/>
            <person name="Dehal P."/>
            <person name="Stolyar S.M."/>
            <person name="Hazen T.C."/>
            <person name="Woyke T.J."/>
        </authorList>
    </citation>
    <scope>NUCLEOTIDE SEQUENCE [LARGE SCALE GENOMIC DNA]</scope>
    <source>
        <strain evidence="13 14">JJ</strain>
    </source>
</reference>
<dbReference type="PROSITE" id="PS52015">
    <property type="entry name" value="TONB_CTD"/>
    <property type="match status" value="1"/>
</dbReference>
<dbReference type="InterPro" id="IPR051045">
    <property type="entry name" value="TonB-dependent_transducer"/>
</dbReference>
<evidence type="ECO:0000256" key="7">
    <source>
        <dbReference type="ARBA" id="ARBA00022927"/>
    </source>
</evidence>
<evidence type="ECO:0000256" key="11">
    <source>
        <dbReference type="SAM" id="Phobius"/>
    </source>
</evidence>
<feature type="compositionally biased region" description="Pro residues" evidence="10">
    <location>
        <begin position="154"/>
        <end position="174"/>
    </location>
</feature>
<feature type="compositionally biased region" description="Basic residues" evidence="10">
    <location>
        <begin position="185"/>
        <end position="200"/>
    </location>
</feature>
<sequence>MEHYTGQMLHNPEQDAAYLDLGPLICEQCGLDELESIGSALFNAPADEPRQSETPWLWLALSLGLHAVLLVSLAAAGVFTLPHEEPPLETVVELNLGGLGGSGGDGKLPGGGDGRPAGETAPAPAPAPPRTTAQAEEPSPPPEPAAPPRQAVPVPAPEKTPPPEPKPTPAVAPKPKPEPTPKARPATKHAVKRQPRRRAASAKTEPRPQAAPAVAATAGHGQGAGMGSGEGAPGIDGQGGGKGPGHGPGTGGLGGTGPGGGGGGEYVGAFGRGDGPTFRHRTLPRYPANARIDGEEGSVVLRLFINASGELQNAEVVRQSGLEFARSALAAVKASTFFPAKRGGRPVPCRALLTIHFKLN</sequence>
<dbReference type="GO" id="GO:0030288">
    <property type="term" value="C:outer membrane-bounded periplasmic space"/>
    <property type="evidence" value="ECO:0007669"/>
    <property type="project" value="InterPro"/>
</dbReference>
<feature type="domain" description="TonB C-terminal" evidence="12">
    <location>
        <begin position="271"/>
        <end position="360"/>
    </location>
</feature>
<dbReference type="InterPro" id="IPR003538">
    <property type="entry name" value="TonB"/>
</dbReference>
<feature type="transmembrane region" description="Helical" evidence="11">
    <location>
        <begin position="56"/>
        <end position="79"/>
    </location>
</feature>
<protein>
    <submittedName>
        <fullName evidence="13">TonB family protein</fullName>
    </submittedName>
</protein>
<comment type="subcellular location">
    <subcellularLocation>
        <location evidence="1">Cell inner membrane</location>
        <topology evidence="1">Single-pass membrane protein</topology>
        <orientation evidence="1">Periplasmic side</orientation>
    </subcellularLocation>
</comment>
<dbReference type="NCBIfam" id="TIGR01352">
    <property type="entry name" value="tonB_Cterm"/>
    <property type="match status" value="1"/>
</dbReference>
<evidence type="ECO:0000259" key="12">
    <source>
        <dbReference type="PROSITE" id="PS52015"/>
    </source>
</evidence>
<feature type="compositionally biased region" description="Gly residues" evidence="10">
    <location>
        <begin position="102"/>
        <end position="115"/>
    </location>
</feature>
<dbReference type="OrthoDB" id="9810145at2"/>
<evidence type="ECO:0000256" key="5">
    <source>
        <dbReference type="ARBA" id="ARBA00022519"/>
    </source>
</evidence>
<dbReference type="PANTHER" id="PTHR33446">
    <property type="entry name" value="PROTEIN TONB-RELATED"/>
    <property type="match status" value="1"/>
</dbReference>
<keyword evidence="8 11" id="KW-1133">Transmembrane helix</keyword>
<gene>
    <name evidence="13" type="ORF">DesfrDRAFT_1654</name>
</gene>
<feature type="region of interest" description="Disordered" evidence="10">
    <location>
        <begin position="102"/>
        <end position="265"/>
    </location>
</feature>
<comment type="caution">
    <text evidence="13">The sequence shown here is derived from an EMBL/GenBank/DDBJ whole genome shotgun (WGS) entry which is preliminary data.</text>
</comment>
<keyword evidence="6 11" id="KW-0812">Transmembrane</keyword>
<evidence type="ECO:0000256" key="8">
    <source>
        <dbReference type="ARBA" id="ARBA00022989"/>
    </source>
</evidence>
<organism evidence="13 14">
    <name type="scientific">Solidesulfovibrio fructosivorans JJ]</name>
    <dbReference type="NCBI Taxonomy" id="596151"/>
    <lineage>
        <taxon>Bacteria</taxon>
        <taxon>Pseudomonadati</taxon>
        <taxon>Thermodesulfobacteriota</taxon>
        <taxon>Desulfovibrionia</taxon>
        <taxon>Desulfovibrionales</taxon>
        <taxon>Desulfovibrionaceae</taxon>
        <taxon>Solidesulfovibrio</taxon>
    </lineage>
</organism>
<keyword evidence="5" id="KW-0997">Cell inner membrane</keyword>
<proteinExistence type="inferred from homology"/>
<dbReference type="RefSeq" id="WP_005992869.1">
    <property type="nucleotide sequence ID" value="NZ_AECZ01000009.1"/>
</dbReference>
<keyword evidence="14" id="KW-1185">Reference proteome</keyword>
<evidence type="ECO:0000256" key="2">
    <source>
        <dbReference type="ARBA" id="ARBA00006555"/>
    </source>
</evidence>
<dbReference type="GO" id="GO:0015031">
    <property type="term" value="P:protein transport"/>
    <property type="evidence" value="ECO:0007669"/>
    <property type="project" value="UniProtKB-KW"/>
</dbReference>
<dbReference type="Gene3D" id="3.30.1150.10">
    <property type="match status" value="1"/>
</dbReference>
<evidence type="ECO:0000313" key="13">
    <source>
        <dbReference type="EMBL" id="EFL51493.1"/>
    </source>
</evidence>
<feature type="compositionally biased region" description="Gly residues" evidence="10">
    <location>
        <begin position="220"/>
        <end position="265"/>
    </location>
</feature>
<dbReference type="PANTHER" id="PTHR33446:SF2">
    <property type="entry name" value="PROTEIN TONB"/>
    <property type="match status" value="1"/>
</dbReference>
<dbReference type="InterPro" id="IPR037682">
    <property type="entry name" value="TonB_C"/>
</dbReference>
<evidence type="ECO:0000256" key="10">
    <source>
        <dbReference type="SAM" id="MobiDB-lite"/>
    </source>
</evidence>
<dbReference type="eggNOG" id="COG0810">
    <property type="taxonomic scope" value="Bacteria"/>
</dbReference>
<dbReference type="InterPro" id="IPR006260">
    <property type="entry name" value="TonB/TolA_C"/>
</dbReference>
<evidence type="ECO:0000256" key="3">
    <source>
        <dbReference type="ARBA" id="ARBA00022448"/>
    </source>
</evidence>
<evidence type="ECO:0000256" key="6">
    <source>
        <dbReference type="ARBA" id="ARBA00022692"/>
    </source>
</evidence>